<feature type="transmembrane region" description="Helical" evidence="12">
    <location>
        <begin position="117"/>
        <end position="135"/>
    </location>
</feature>
<feature type="transmembrane region" description="Helical" evidence="12">
    <location>
        <begin position="254"/>
        <end position="275"/>
    </location>
</feature>
<name>A0A7X9RUV0_9BACT</name>
<dbReference type="Gene3D" id="1.20.1730.10">
    <property type="entry name" value="Sodium/glucose cotransporter"/>
    <property type="match status" value="1"/>
</dbReference>
<keyword evidence="3" id="KW-0813">Transport</keyword>
<evidence type="ECO:0000256" key="7">
    <source>
        <dbReference type="ARBA" id="ARBA00023053"/>
    </source>
</evidence>
<evidence type="ECO:0000256" key="9">
    <source>
        <dbReference type="ARBA" id="ARBA00023136"/>
    </source>
</evidence>
<keyword evidence="9 12" id="KW-0472">Membrane</keyword>
<dbReference type="GO" id="GO:0006814">
    <property type="term" value="P:sodium ion transport"/>
    <property type="evidence" value="ECO:0007669"/>
    <property type="project" value="UniProtKB-KW"/>
</dbReference>
<keyword evidence="5 12" id="KW-0812">Transmembrane</keyword>
<dbReference type="Proteomes" id="UP000576082">
    <property type="component" value="Unassembled WGS sequence"/>
</dbReference>
<evidence type="ECO:0000256" key="10">
    <source>
        <dbReference type="ARBA" id="ARBA00023201"/>
    </source>
</evidence>
<feature type="transmembrane region" description="Helical" evidence="12">
    <location>
        <begin position="413"/>
        <end position="433"/>
    </location>
</feature>
<keyword evidence="4" id="KW-1003">Cell membrane</keyword>
<feature type="transmembrane region" description="Helical" evidence="12">
    <location>
        <begin position="355"/>
        <end position="374"/>
    </location>
</feature>
<keyword evidence="8" id="KW-0406">Ion transport</keyword>
<dbReference type="InterPro" id="IPR001734">
    <property type="entry name" value="Na/solute_symporter"/>
</dbReference>
<dbReference type="GO" id="GO:0005886">
    <property type="term" value="C:plasma membrane"/>
    <property type="evidence" value="ECO:0007669"/>
    <property type="project" value="UniProtKB-SubCell"/>
</dbReference>
<sequence length="555" mass="60051">MGAFDFLVIIIFSLIVLGVGITFSREKDLKGFFAGGGAVPWGMSGLSLFMGFFSAGTFVVWGAIAYEFGAVAIAIQWTMCIAGFLVGKFIVEKWHKTGAVTVAEYLRFRFDGDTQKVFTYLFLLMSFAYTGAFLYPVAKIISVSLDASIYTCILVLGVFMILYTTLGGLKAVMVTDVLQFVILLSAIIIVIPLALDYVGGVESFISSSPDEFFGLVNKQYSPLFLLAFGVYNSIFIGGNWAYVQRYTSVATPKAAKKVAYLFGSLYIFSPILWMLPPMIYKVVDPNLAGLEIEGAYLLMCQKVLPGGMLGLMVGGMLYATASSVNGSLNISAAVITNDIVLKLKPNLTDKQKIQVARMATIFCGVFAIGVALLVPSVGGIVNVVLSISAVTGTSLYAPPIWSLFSDRLGKSQIIKITIASLLINVLLKILPMIIDWEGLSRAVEMLIGVVIPFSLLAINEVIQKSKNSIVSHEVSVIAKRRDEEVETAGTNAFSLKVMSYSLFAVCVLFLGIAATGEDGWIWLVGIGVLIAVMAYILLNKSKAAVEEEKQKQLVI</sequence>
<feature type="transmembrane region" description="Helical" evidence="12">
    <location>
        <begin position="380"/>
        <end position="401"/>
    </location>
</feature>
<feature type="transmembrane region" description="Helical" evidence="12">
    <location>
        <begin position="220"/>
        <end position="242"/>
    </location>
</feature>
<evidence type="ECO:0000256" key="6">
    <source>
        <dbReference type="ARBA" id="ARBA00022989"/>
    </source>
</evidence>
<dbReference type="AlphaFoldDB" id="A0A7X9RUV0"/>
<keyword evidence="10" id="KW-0739">Sodium transport</keyword>
<dbReference type="GO" id="GO:0015293">
    <property type="term" value="F:symporter activity"/>
    <property type="evidence" value="ECO:0007669"/>
    <property type="project" value="TreeGrafter"/>
</dbReference>
<accession>A0A7X9RUV0</accession>
<feature type="transmembrane region" description="Helical" evidence="12">
    <location>
        <begin position="520"/>
        <end position="538"/>
    </location>
</feature>
<evidence type="ECO:0000256" key="8">
    <source>
        <dbReference type="ARBA" id="ARBA00023065"/>
    </source>
</evidence>
<protein>
    <submittedName>
        <fullName evidence="13">Sodium transporter</fullName>
    </submittedName>
</protein>
<evidence type="ECO:0000313" key="14">
    <source>
        <dbReference type="Proteomes" id="UP000576082"/>
    </source>
</evidence>
<evidence type="ECO:0000256" key="12">
    <source>
        <dbReference type="SAM" id="Phobius"/>
    </source>
</evidence>
<dbReference type="RefSeq" id="WP_169657423.1">
    <property type="nucleotide sequence ID" value="NZ_JABANE010000036.1"/>
</dbReference>
<evidence type="ECO:0000256" key="2">
    <source>
        <dbReference type="ARBA" id="ARBA00006434"/>
    </source>
</evidence>
<keyword evidence="7" id="KW-0915">Sodium</keyword>
<dbReference type="Pfam" id="PF00474">
    <property type="entry name" value="SSF"/>
    <property type="match status" value="1"/>
</dbReference>
<feature type="transmembrane region" description="Helical" evidence="12">
    <location>
        <begin position="6"/>
        <end position="24"/>
    </location>
</feature>
<dbReference type="InterPro" id="IPR038377">
    <property type="entry name" value="Na/Glc_symporter_sf"/>
</dbReference>
<feature type="transmembrane region" description="Helical" evidence="12">
    <location>
        <begin position="497"/>
        <end position="514"/>
    </location>
</feature>
<gene>
    <name evidence="13" type="ORF">HHU12_14270</name>
</gene>
<dbReference type="InterPro" id="IPR051163">
    <property type="entry name" value="Sodium:Solute_Symporter_SSF"/>
</dbReference>
<keyword evidence="14" id="KW-1185">Reference proteome</keyword>
<comment type="subcellular location">
    <subcellularLocation>
        <location evidence="1">Cell membrane</location>
        <topology evidence="1">Multi-pass membrane protein</topology>
    </subcellularLocation>
</comment>
<evidence type="ECO:0000256" key="3">
    <source>
        <dbReference type="ARBA" id="ARBA00022448"/>
    </source>
</evidence>
<reference evidence="13 14" key="1">
    <citation type="submission" date="2020-04" db="EMBL/GenBank/DDBJ databases">
        <title>Flammeovirga sp. SR4, a novel species isolated from seawater.</title>
        <authorList>
            <person name="Wang X."/>
        </authorList>
    </citation>
    <scope>NUCLEOTIDE SEQUENCE [LARGE SCALE GENOMIC DNA]</scope>
    <source>
        <strain evidence="13 14">ATCC 23126</strain>
    </source>
</reference>
<feature type="transmembrane region" description="Helical" evidence="12">
    <location>
        <begin position="178"/>
        <end position="200"/>
    </location>
</feature>
<dbReference type="EMBL" id="JABANE010000036">
    <property type="protein sequence ID" value="NME69137.1"/>
    <property type="molecule type" value="Genomic_DNA"/>
</dbReference>
<feature type="transmembrane region" description="Helical" evidence="12">
    <location>
        <begin position="147"/>
        <end position="166"/>
    </location>
</feature>
<evidence type="ECO:0000256" key="11">
    <source>
        <dbReference type="RuleBase" id="RU362091"/>
    </source>
</evidence>
<comment type="similarity">
    <text evidence="2 11">Belongs to the sodium:solute symporter (SSF) (TC 2.A.21) family.</text>
</comment>
<dbReference type="PANTHER" id="PTHR42985">
    <property type="entry name" value="SODIUM-COUPLED MONOCARBOXYLATE TRANSPORTER"/>
    <property type="match status" value="1"/>
</dbReference>
<evidence type="ECO:0000256" key="5">
    <source>
        <dbReference type="ARBA" id="ARBA00022692"/>
    </source>
</evidence>
<feature type="transmembrane region" description="Helical" evidence="12">
    <location>
        <begin position="70"/>
        <end position="91"/>
    </location>
</feature>
<evidence type="ECO:0000256" key="4">
    <source>
        <dbReference type="ARBA" id="ARBA00022475"/>
    </source>
</evidence>
<evidence type="ECO:0000313" key="13">
    <source>
        <dbReference type="EMBL" id="NME69137.1"/>
    </source>
</evidence>
<organism evidence="13 14">
    <name type="scientific">Flammeovirga aprica JL-4</name>
    <dbReference type="NCBI Taxonomy" id="694437"/>
    <lineage>
        <taxon>Bacteria</taxon>
        <taxon>Pseudomonadati</taxon>
        <taxon>Bacteroidota</taxon>
        <taxon>Cytophagia</taxon>
        <taxon>Cytophagales</taxon>
        <taxon>Flammeovirgaceae</taxon>
        <taxon>Flammeovirga</taxon>
    </lineage>
</organism>
<proteinExistence type="inferred from homology"/>
<keyword evidence="6 12" id="KW-1133">Transmembrane helix</keyword>
<comment type="caution">
    <text evidence="13">The sequence shown here is derived from an EMBL/GenBank/DDBJ whole genome shotgun (WGS) entry which is preliminary data.</text>
</comment>
<evidence type="ECO:0000256" key="1">
    <source>
        <dbReference type="ARBA" id="ARBA00004651"/>
    </source>
</evidence>
<dbReference type="PANTHER" id="PTHR42985:SF40">
    <property type="entry name" value="LD47995P-RELATED"/>
    <property type="match status" value="1"/>
</dbReference>
<feature type="transmembrane region" description="Helical" evidence="12">
    <location>
        <begin position="439"/>
        <end position="458"/>
    </location>
</feature>
<dbReference type="PROSITE" id="PS50283">
    <property type="entry name" value="NA_SOLUT_SYMP_3"/>
    <property type="match status" value="1"/>
</dbReference>